<accession>A0AB39UKM5</accession>
<dbReference type="InterPro" id="IPR025705">
    <property type="entry name" value="Beta_hexosaminidase_sua/sub"/>
</dbReference>
<dbReference type="RefSeq" id="WP_369341560.1">
    <property type="nucleotide sequence ID" value="NZ_CP129675.1"/>
</dbReference>
<dbReference type="SUPFAM" id="SSF51445">
    <property type="entry name" value="(Trans)glycosidases"/>
    <property type="match status" value="1"/>
</dbReference>
<dbReference type="Gene3D" id="3.30.379.10">
    <property type="entry name" value="Chitobiase/beta-hexosaminidase domain 2-like"/>
    <property type="match status" value="1"/>
</dbReference>
<organism evidence="11">
    <name type="scientific">Bifidobacterium fermentum</name>
    <dbReference type="NCBI Taxonomy" id="3059035"/>
    <lineage>
        <taxon>Bacteria</taxon>
        <taxon>Bacillati</taxon>
        <taxon>Actinomycetota</taxon>
        <taxon>Actinomycetes</taxon>
        <taxon>Bifidobacteriales</taxon>
        <taxon>Bifidobacteriaceae</taxon>
        <taxon>Bifidobacterium</taxon>
    </lineage>
</organism>
<dbReference type="GO" id="GO:0030203">
    <property type="term" value="P:glycosaminoglycan metabolic process"/>
    <property type="evidence" value="ECO:0007669"/>
    <property type="project" value="TreeGrafter"/>
</dbReference>
<feature type="domain" description="Beta-hexosaminidase bacterial type N-terminal" evidence="9">
    <location>
        <begin position="79"/>
        <end position="173"/>
    </location>
</feature>
<dbReference type="Pfam" id="PF00728">
    <property type="entry name" value="Glyco_hydro_20"/>
    <property type="match status" value="1"/>
</dbReference>
<dbReference type="PANTHER" id="PTHR22600">
    <property type="entry name" value="BETA-HEXOSAMINIDASE"/>
    <property type="match status" value="1"/>
</dbReference>
<protein>
    <recommendedName>
        <fullName evidence="3">beta-N-acetylhexosaminidase</fullName>
        <ecNumber evidence="3">3.2.1.52</ecNumber>
    </recommendedName>
</protein>
<dbReference type="EMBL" id="CP129682">
    <property type="protein sequence ID" value="XDS49377.1"/>
    <property type="molecule type" value="Genomic_DNA"/>
</dbReference>
<dbReference type="GO" id="GO:0004563">
    <property type="term" value="F:beta-N-acetylhexosaminidase activity"/>
    <property type="evidence" value="ECO:0007669"/>
    <property type="project" value="UniProtKB-EC"/>
</dbReference>
<keyword evidence="4" id="KW-0378">Hydrolase</keyword>
<feature type="region of interest" description="Disordered" evidence="7">
    <location>
        <begin position="48"/>
        <end position="70"/>
    </location>
</feature>
<feature type="domain" description="Glycoside hydrolase family 20 catalytic" evidence="8">
    <location>
        <begin position="177"/>
        <end position="400"/>
    </location>
</feature>
<evidence type="ECO:0000256" key="6">
    <source>
        <dbReference type="PIRSR" id="PIRSR625705-1"/>
    </source>
</evidence>
<dbReference type="InterPro" id="IPR015883">
    <property type="entry name" value="Glyco_hydro_20_cat"/>
</dbReference>
<dbReference type="SUPFAM" id="SSF55545">
    <property type="entry name" value="beta-N-acetylhexosaminidase-like domain"/>
    <property type="match status" value="1"/>
</dbReference>
<evidence type="ECO:0000313" key="10">
    <source>
        <dbReference type="EMBL" id="XDS45841.1"/>
    </source>
</evidence>
<dbReference type="InterPro" id="IPR029018">
    <property type="entry name" value="Hex-like_dom2"/>
</dbReference>
<dbReference type="InterPro" id="IPR015882">
    <property type="entry name" value="HEX_bac_N"/>
</dbReference>
<dbReference type="EMBL" id="CP129683">
    <property type="protein sequence ID" value="XDS50597.1"/>
    <property type="molecule type" value="Genomic_DNA"/>
</dbReference>
<dbReference type="PANTHER" id="PTHR22600:SF57">
    <property type="entry name" value="BETA-N-ACETYLHEXOSAMINIDASE"/>
    <property type="match status" value="1"/>
</dbReference>
<keyword evidence="5" id="KW-0326">Glycosidase</keyword>
<dbReference type="GO" id="GO:0016020">
    <property type="term" value="C:membrane"/>
    <property type="evidence" value="ECO:0007669"/>
    <property type="project" value="TreeGrafter"/>
</dbReference>
<name>A0AB39UKM5_9BIFI</name>
<dbReference type="EC" id="3.2.1.52" evidence="3"/>
<dbReference type="InterPro" id="IPR017853">
    <property type="entry name" value="GH"/>
</dbReference>
<evidence type="ECO:0000256" key="7">
    <source>
        <dbReference type="SAM" id="MobiDB-lite"/>
    </source>
</evidence>
<evidence type="ECO:0000259" key="8">
    <source>
        <dbReference type="Pfam" id="PF00728"/>
    </source>
</evidence>
<dbReference type="KEGG" id="bfk:QN062_09500"/>
<evidence type="ECO:0000313" key="11">
    <source>
        <dbReference type="EMBL" id="XDS49377.1"/>
    </source>
</evidence>
<comment type="similarity">
    <text evidence="2">Belongs to the glycosyl hydrolase 20 family.</text>
</comment>
<evidence type="ECO:0000313" key="12">
    <source>
        <dbReference type="EMBL" id="XDS50597.1"/>
    </source>
</evidence>
<evidence type="ECO:0000256" key="2">
    <source>
        <dbReference type="ARBA" id="ARBA00006285"/>
    </source>
</evidence>
<sequence length="695" mass="77769">MTENLGAERCDRPSLIPQPRALRMIGGTVSLPISGTVSLCLTPKNEAVGGDGHRSQASSGGASGHVDSGDDRIIEKSDFLAEMLAQSMQQATGLQWNITRGERHDVDVLLEIDSGLDPHGYRLTVGKPEDDGGDKPAIDIAAYDLQALREGVQTLRQLVRQYGTAMPRMVIDDRPAYEVRSYSLDVTRGRVPTLEWLKTWIDKLSLYKYNQLQLYVEHSGKVRGLSESWRGTSPLTSRDFIELDGYCAMRGIELVASISTFGHHYMTLRTRSFRELGEFPEQSDRAYSFIERQEHHTMNINHPDAFKLSTHLIDSYLGNVSSRFFNIGGDETFDLGKGRSRQAEGNQDIAHMYASYVQRLCAYIEEHGHQAMLWGDIAVEMPQILDLLPDNVVILNWLYAPDITEDKVALVARSGARQYVCAAVHSWNSVLPHVEDGWNNISRLAKYGIKYHAEGFMVTDWGDYGHINDPRMSIPAMIYGAQESWNPGTVDVTTLDMDMSRLEYGDSSGRCVADMKEVCRGASFTWENIVHYLELDDGSGAVNDDVFRQVMEERGVPLDIDPSEGLAAVREEYVRTLSSAIAKCDESNALLQRAMPRLMARIAAGSIAPGNVMEPWLVASQGQQLFNRFGDALLNHRSASQRAALAEDLEVWFELYCEAWRSISRESELRRVADDIWKCADILRSADATEPRAES</sequence>
<dbReference type="AlphaFoldDB" id="A0AB39UKM5"/>
<evidence type="ECO:0000256" key="5">
    <source>
        <dbReference type="ARBA" id="ARBA00023295"/>
    </source>
</evidence>
<gene>
    <name evidence="12" type="ORF">QN062_09500</name>
    <name evidence="11" type="ORF">QN216_03705</name>
    <name evidence="10" type="ORF">QN217_06740</name>
</gene>
<reference evidence="11" key="1">
    <citation type="submission" date="2023-07" db="EMBL/GenBank/DDBJ databases">
        <title>Bifidobacterium aquikefiriaerophilum sp. nov. and Bifidobacterium eccum sp. nov., isolated from water kefir.</title>
        <authorList>
            <person name="Breselge S."/>
            <person name="Bellassi P."/>
            <person name="Barcenilla C."/>
            <person name="Alvarez-Ordonez A."/>
            <person name="Morelli L."/>
            <person name="Cotter P.D."/>
        </authorList>
    </citation>
    <scope>NUCLEOTIDE SEQUENCE</scope>
    <source>
        <strain evidence="12">WK012_4_13</strain>
        <strain evidence="11">WK013_4_14</strain>
        <strain evidence="10">WK048_4_13</strain>
    </source>
</reference>
<feature type="active site" description="Proton donor" evidence="6">
    <location>
        <position position="331"/>
    </location>
</feature>
<dbReference type="Gene3D" id="3.20.20.80">
    <property type="entry name" value="Glycosidases"/>
    <property type="match status" value="1"/>
</dbReference>
<proteinExistence type="inferred from homology"/>
<evidence type="ECO:0000256" key="3">
    <source>
        <dbReference type="ARBA" id="ARBA00012663"/>
    </source>
</evidence>
<dbReference type="EMBL" id="CP129675">
    <property type="protein sequence ID" value="XDS45841.1"/>
    <property type="molecule type" value="Genomic_DNA"/>
</dbReference>
<dbReference type="Pfam" id="PF02838">
    <property type="entry name" value="Glyco_hydro_20b"/>
    <property type="match status" value="1"/>
</dbReference>
<comment type="catalytic activity">
    <reaction evidence="1">
        <text>Hydrolysis of terminal non-reducing N-acetyl-D-hexosamine residues in N-acetyl-beta-D-hexosaminides.</text>
        <dbReference type="EC" id="3.2.1.52"/>
    </reaction>
</comment>
<evidence type="ECO:0000256" key="4">
    <source>
        <dbReference type="ARBA" id="ARBA00022801"/>
    </source>
</evidence>
<dbReference type="GO" id="GO:0005975">
    <property type="term" value="P:carbohydrate metabolic process"/>
    <property type="evidence" value="ECO:0007669"/>
    <property type="project" value="InterPro"/>
</dbReference>
<evidence type="ECO:0000256" key="1">
    <source>
        <dbReference type="ARBA" id="ARBA00001231"/>
    </source>
</evidence>
<evidence type="ECO:0000259" key="9">
    <source>
        <dbReference type="Pfam" id="PF02838"/>
    </source>
</evidence>
<dbReference type="PRINTS" id="PR00738">
    <property type="entry name" value="GLHYDRLASE20"/>
</dbReference>